<dbReference type="InterPro" id="IPR011442">
    <property type="entry name" value="TAF6_C"/>
</dbReference>
<evidence type="ECO:0000256" key="2">
    <source>
        <dbReference type="ARBA" id="ARBA00007688"/>
    </source>
</evidence>
<reference evidence="8 9" key="1">
    <citation type="submission" date="2024-03" db="EMBL/GenBank/DDBJ databases">
        <title>The Acrasis kona genome and developmental transcriptomes reveal deep origins of eukaryotic multicellular pathways.</title>
        <authorList>
            <person name="Sheikh S."/>
            <person name="Fu C.-J."/>
            <person name="Brown M.W."/>
            <person name="Baldauf S.L."/>
        </authorList>
    </citation>
    <scope>NUCLEOTIDE SEQUENCE [LARGE SCALE GENOMIC DNA]</scope>
    <source>
        <strain evidence="8 9">ATCC MYA-3509</strain>
    </source>
</reference>
<evidence type="ECO:0000256" key="6">
    <source>
        <dbReference type="SAM" id="MobiDB-lite"/>
    </source>
</evidence>
<dbReference type="GO" id="GO:0051123">
    <property type="term" value="P:RNA polymerase II preinitiation complex assembly"/>
    <property type="evidence" value="ECO:0007669"/>
    <property type="project" value="TreeGrafter"/>
</dbReference>
<dbReference type="GO" id="GO:0016251">
    <property type="term" value="F:RNA polymerase II general transcription initiation factor activity"/>
    <property type="evidence" value="ECO:0007669"/>
    <property type="project" value="InterPro"/>
</dbReference>
<dbReference type="Gene3D" id="1.10.20.10">
    <property type="entry name" value="Histone, subunit A"/>
    <property type="match status" value="1"/>
</dbReference>
<dbReference type="SUPFAM" id="SSF48371">
    <property type="entry name" value="ARM repeat"/>
    <property type="match status" value="1"/>
</dbReference>
<dbReference type="Proteomes" id="UP001431209">
    <property type="component" value="Unassembled WGS sequence"/>
</dbReference>
<dbReference type="AlphaFoldDB" id="A0AAW2YKP3"/>
<dbReference type="InterPro" id="IPR046344">
    <property type="entry name" value="TAF6_C_sf"/>
</dbReference>
<keyword evidence="3" id="KW-0805">Transcription regulation</keyword>
<feature type="compositionally biased region" description="Basic and acidic residues" evidence="6">
    <location>
        <begin position="480"/>
        <end position="495"/>
    </location>
</feature>
<dbReference type="Gene3D" id="1.25.40.770">
    <property type="entry name" value="TAF6, C-terminal HEAT repeat domain"/>
    <property type="match status" value="1"/>
</dbReference>
<dbReference type="GO" id="GO:0046982">
    <property type="term" value="F:protein heterodimerization activity"/>
    <property type="evidence" value="ECO:0007669"/>
    <property type="project" value="InterPro"/>
</dbReference>
<accession>A0AAW2YKP3</accession>
<evidence type="ECO:0000313" key="8">
    <source>
        <dbReference type="EMBL" id="KAL0477594.1"/>
    </source>
</evidence>
<dbReference type="GO" id="GO:0003713">
    <property type="term" value="F:transcription coactivator activity"/>
    <property type="evidence" value="ECO:0007669"/>
    <property type="project" value="TreeGrafter"/>
</dbReference>
<dbReference type="InterPro" id="IPR037796">
    <property type="entry name" value="TAF6"/>
</dbReference>
<comment type="subcellular location">
    <subcellularLocation>
        <location evidence="1">Nucleus</location>
    </subcellularLocation>
</comment>
<evidence type="ECO:0000256" key="3">
    <source>
        <dbReference type="ARBA" id="ARBA00023015"/>
    </source>
</evidence>
<feature type="compositionally biased region" description="Polar residues" evidence="6">
    <location>
        <begin position="451"/>
        <end position="463"/>
    </location>
</feature>
<evidence type="ECO:0000259" key="7">
    <source>
        <dbReference type="SMART" id="SM00803"/>
    </source>
</evidence>
<protein>
    <submittedName>
        <fullName evidence="8">Transcription initiation factor TFIID subunit 6</fullName>
    </submittedName>
</protein>
<evidence type="ECO:0000313" key="9">
    <source>
        <dbReference type="Proteomes" id="UP001431209"/>
    </source>
</evidence>
<dbReference type="FunFam" id="1.25.40.770:FF:000001">
    <property type="entry name" value="Transcription initiation factor TFIID subunit 6"/>
    <property type="match status" value="1"/>
</dbReference>
<name>A0AAW2YKP3_9EUKA</name>
<feature type="region of interest" description="Disordered" evidence="6">
    <location>
        <begin position="447"/>
        <end position="495"/>
    </location>
</feature>
<evidence type="ECO:0000256" key="4">
    <source>
        <dbReference type="ARBA" id="ARBA00023163"/>
    </source>
</evidence>
<feature type="compositionally biased region" description="Acidic residues" evidence="6">
    <location>
        <begin position="467"/>
        <end position="479"/>
    </location>
</feature>
<dbReference type="CDD" id="cd08050">
    <property type="entry name" value="TAF6C"/>
    <property type="match status" value="1"/>
</dbReference>
<dbReference type="Pfam" id="PF07571">
    <property type="entry name" value="TAF6_C"/>
    <property type="match status" value="1"/>
</dbReference>
<feature type="domain" description="TATA box binding protein associated factor (TAF) histone-like fold" evidence="7">
    <location>
        <begin position="1"/>
        <end position="65"/>
    </location>
</feature>
<organism evidence="8 9">
    <name type="scientific">Acrasis kona</name>
    <dbReference type="NCBI Taxonomy" id="1008807"/>
    <lineage>
        <taxon>Eukaryota</taxon>
        <taxon>Discoba</taxon>
        <taxon>Heterolobosea</taxon>
        <taxon>Tetramitia</taxon>
        <taxon>Eutetramitia</taxon>
        <taxon>Acrasidae</taxon>
        <taxon>Acrasis</taxon>
    </lineage>
</organism>
<dbReference type="EMBL" id="JAOPGA020000199">
    <property type="protein sequence ID" value="KAL0477594.1"/>
    <property type="molecule type" value="Genomic_DNA"/>
</dbReference>
<keyword evidence="5" id="KW-0539">Nucleus</keyword>
<dbReference type="SUPFAM" id="SSF47113">
    <property type="entry name" value="Histone-fold"/>
    <property type="match status" value="1"/>
</dbReference>
<evidence type="ECO:0000256" key="5">
    <source>
        <dbReference type="ARBA" id="ARBA00023242"/>
    </source>
</evidence>
<comment type="similarity">
    <text evidence="2">Belongs to the TAF6 family.</text>
</comment>
<feature type="region of interest" description="Disordered" evidence="6">
    <location>
        <begin position="144"/>
        <end position="167"/>
    </location>
</feature>
<dbReference type="InterPro" id="IPR004823">
    <property type="entry name" value="TAF_TATA-bd_Histone-like_dom"/>
</dbReference>
<comment type="caution">
    <text evidence="8">The sequence shown here is derived from an EMBL/GenBank/DDBJ whole genome shotgun (WGS) entry which is preliminary data.</text>
</comment>
<dbReference type="GO" id="GO:0000124">
    <property type="term" value="C:SAGA complex"/>
    <property type="evidence" value="ECO:0007669"/>
    <property type="project" value="InterPro"/>
</dbReference>
<evidence type="ECO:0000256" key="1">
    <source>
        <dbReference type="ARBA" id="ARBA00004123"/>
    </source>
</evidence>
<dbReference type="CDD" id="cd22931">
    <property type="entry name" value="HFD_TAF6"/>
    <property type="match status" value="1"/>
</dbReference>
<dbReference type="GO" id="GO:0005669">
    <property type="term" value="C:transcription factor TFIID complex"/>
    <property type="evidence" value="ECO:0007669"/>
    <property type="project" value="InterPro"/>
</dbReference>
<keyword evidence="4" id="KW-0804">Transcription</keyword>
<dbReference type="PANTHER" id="PTHR10221:SF9">
    <property type="entry name" value="TRANSCRIPTION INITIATION FACTOR TFIID SUBUNIT 6"/>
    <property type="match status" value="1"/>
</dbReference>
<gene>
    <name evidence="8" type="ORF">AKO1_015431</name>
</gene>
<proteinExistence type="inferred from homology"/>
<keyword evidence="9" id="KW-1185">Reference proteome</keyword>
<dbReference type="InterPro" id="IPR016024">
    <property type="entry name" value="ARM-type_fold"/>
</dbReference>
<dbReference type="Pfam" id="PF02969">
    <property type="entry name" value="TAF"/>
    <property type="match status" value="1"/>
</dbReference>
<dbReference type="InterPro" id="IPR009072">
    <property type="entry name" value="Histone-fold"/>
</dbReference>
<dbReference type="SMART" id="SM00803">
    <property type="entry name" value="TAF"/>
    <property type="match status" value="1"/>
</dbReference>
<dbReference type="PANTHER" id="PTHR10221">
    <property type="entry name" value="TRANSCRIPTION INITIATION FACTOR TFIID SUBUNIT 6"/>
    <property type="match status" value="1"/>
</dbReference>
<dbReference type="GO" id="GO:0046695">
    <property type="term" value="C:SLIK (SAGA-like) complex"/>
    <property type="evidence" value="ECO:0007669"/>
    <property type="project" value="InterPro"/>
</dbReference>
<sequence length="556" mass="61564">MSLQKESIQVIAQTLGISKLKDDAAQALTSDVEYRLREIIQNAAKFSKHSKRTILTTHDVNHALSQMNVEPLYGFSTGTLTSVTGKKNAQKRHRFRRVAHTTDLFFLEDPELDIKDCLKTAPPKLPIGPTVTTHWLAIQGVQPKIQQNPAPPTDKDVAGGDPSKNNLVSAGGVTATLPVDAAGATNGVELRPLVKHVLSAELQMYYEKVTEAIKGDKPLLRRACLDSMSSDPGLHQLVPYFTQFVAEEVTNNMRNLSLLMHLMEMTRALLTNPTLHVELYLHQLMPSILTCLVGKRLCENPNQDHWTLRDFCAGMIAHICKKYGPTYHTIQPRITKALLHAFLDPKRPRTTHYGAIVGITALGPHVSQLLFLEPSKNSNLRAYSRLLLPDMESRDAIVRHEALKCYGALLDAVSAFFVRLAPFFKKNNSASSLDGGVNMNGGIAAAGGRPTNGTGLASTSTGFGSIEENEQDEEEDEAEVANRKQTSNEEGKKATEELTKSLRERMNSLSVPDDVLERYQEMYDLFGESVLPFIFYDIVPNTNEQSTNMLAMNVFL</sequence>